<protein>
    <submittedName>
        <fullName evidence="1">Uncharacterized protein</fullName>
    </submittedName>
</protein>
<reference evidence="1" key="1">
    <citation type="journal article" date="2023" name="Mol. Ecol. Resour.">
        <title>Chromosome-level genome assembly of a triploid poplar Populus alba 'Berolinensis'.</title>
        <authorList>
            <person name="Chen S."/>
            <person name="Yu Y."/>
            <person name="Wang X."/>
            <person name="Wang S."/>
            <person name="Zhang T."/>
            <person name="Zhou Y."/>
            <person name="He R."/>
            <person name="Meng N."/>
            <person name="Wang Y."/>
            <person name="Liu W."/>
            <person name="Liu Z."/>
            <person name="Liu J."/>
            <person name="Guo Q."/>
            <person name="Huang H."/>
            <person name="Sederoff R.R."/>
            <person name="Wang G."/>
            <person name="Qu G."/>
            <person name="Chen S."/>
        </authorList>
    </citation>
    <scope>NUCLEOTIDE SEQUENCE</scope>
    <source>
        <strain evidence="1">SC-2020</strain>
    </source>
</reference>
<evidence type="ECO:0000313" key="2">
    <source>
        <dbReference type="Proteomes" id="UP001164929"/>
    </source>
</evidence>
<sequence length="90" mass="10424">MPDLLLSSSSKPHDHGPQSTHCIWFDFQSKNSLNGRFWSGRKLRSAAFMLNLFNLQRLSWVLVPLVWKRFDNKKNLDAGSSHDGLYILHI</sequence>
<evidence type="ECO:0000313" key="1">
    <source>
        <dbReference type="EMBL" id="KAJ7008269.1"/>
    </source>
</evidence>
<accession>A0AAD6RGE0</accession>
<dbReference type="Proteomes" id="UP001164929">
    <property type="component" value="Chromosome 2"/>
</dbReference>
<organism evidence="1 2">
    <name type="scientific">Populus alba x Populus x berolinensis</name>
    <dbReference type="NCBI Taxonomy" id="444605"/>
    <lineage>
        <taxon>Eukaryota</taxon>
        <taxon>Viridiplantae</taxon>
        <taxon>Streptophyta</taxon>
        <taxon>Embryophyta</taxon>
        <taxon>Tracheophyta</taxon>
        <taxon>Spermatophyta</taxon>
        <taxon>Magnoliopsida</taxon>
        <taxon>eudicotyledons</taxon>
        <taxon>Gunneridae</taxon>
        <taxon>Pentapetalae</taxon>
        <taxon>rosids</taxon>
        <taxon>fabids</taxon>
        <taxon>Malpighiales</taxon>
        <taxon>Salicaceae</taxon>
        <taxon>Saliceae</taxon>
        <taxon>Populus</taxon>
    </lineage>
</organism>
<dbReference type="EMBL" id="JAQIZT010000002">
    <property type="protein sequence ID" value="KAJ7008269.1"/>
    <property type="molecule type" value="Genomic_DNA"/>
</dbReference>
<comment type="caution">
    <text evidence="1">The sequence shown here is derived from an EMBL/GenBank/DDBJ whole genome shotgun (WGS) entry which is preliminary data.</text>
</comment>
<proteinExistence type="predicted"/>
<dbReference type="AlphaFoldDB" id="A0AAD6RGE0"/>
<keyword evidence="2" id="KW-1185">Reference proteome</keyword>
<name>A0AAD6RGE0_9ROSI</name>
<gene>
    <name evidence="1" type="ORF">NC653_007069</name>
</gene>